<organism evidence="1 2">
    <name type="scientific">Rhodoferax lithotrophicus</name>
    <dbReference type="NCBI Taxonomy" id="2798804"/>
    <lineage>
        <taxon>Bacteria</taxon>
        <taxon>Pseudomonadati</taxon>
        <taxon>Pseudomonadota</taxon>
        <taxon>Betaproteobacteria</taxon>
        <taxon>Burkholderiales</taxon>
        <taxon>Comamonadaceae</taxon>
        <taxon>Rhodoferax</taxon>
    </lineage>
</organism>
<dbReference type="Proteomes" id="UP000824366">
    <property type="component" value="Chromosome"/>
</dbReference>
<keyword evidence="2" id="KW-1185">Reference proteome</keyword>
<evidence type="ECO:0000313" key="1">
    <source>
        <dbReference type="EMBL" id="BCO25387.1"/>
    </source>
</evidence>
<protein>
    <recommendedName>
        <fullName evidence="3">DUF1737 domain-containing protein</fullName>
    </recommendedName>
</protein>
<dbReference type="EMBL" id="AP024238">
    <property type="protein sequence ID" value="BCO25387.1"/>
    <property type="molecule type" value="Genomic_DNA"/>
</dbReference>
<evidence type="ECO:0008006" key="3">
    <source>
        <dbReference type="Google" id="ProtNLM"/>
    </source>
</evidence>
<reference evidence="1 2" key="1">
    <citation type="journal article" date="2021" name="Microbiol. Spectr.">
        <title>A Single Bacterium Capable of Oxidation and Reduction of Iron at Circumneutral pH.</title>
        <authorList>
            <person name="Kato S."/>
            <person name="Ohkuma M."/>
        </authorList>
    </citation>
    <scope>NUCLEOTIDE SEQUENCE [LARGE SCALE GENOMIC DNA]</scope>
    <source>
        <strain evidence="1 2">MIZ03</strain>
    </source>
</reference>
<evidence type="ECO:0000313" key="2">
    <source>
        <dbReference type="Proteomes" id="UP000824366"/>
    </source>
</evidence>
<accession>A0ABM7MGQ9</accession>
<sequence length="61" mass="6722">MQKVVEYTVVSGKLPTLIAEVNELIKDGWQPLGACQDSSSEDSFIGIQTMVKYPTPHLTAR</sequence>
<gene>
    <name evidence="1" type="ORF">MIZ03_0247</name>
</gene>
<proteinExistence type="predicted"/>
<name>A0ABM7MGQ9_9BURK</name>